<dbReference type="InterPro" id="IPR016181">
    <property type="entry name" value="Acyl_CoA_acyltransferase"/>
</dbReference>
<keyword evidence="5" id="KW-1185">Reference proteome</keyword>
<dbReference type="PROSITE" id="PS51186">
    <property type="entry name" value="GNAT"/>
    <property type="match status" value="1"/>
</dbReference>
<keyword evidence="1 4" id="KW-0808">Transferase</keyword>
<evidence type="ECO:0000313" key="5">
    <source>
        <dbReference type="Proteomes" id="UP000239494"/>
    </source>
</evidence>
<dbReference type="AlphaFoldDB" id="A0A2T0T9G5"/>
<evidence type="ECO:0000313" key="4">
    <source>
        <dbReference type="EMBL" id="PRY42300.1"/>
    </source>
</evidence>
<organism evidence="4 5">
    <name type="scientific">Umezawaea tangerina</name>
    <dbReference type="NCBI Taxonomy" id="84725"/>
    <lineage>
        <taxon>Bacteria</taxon>
        <taxon>Bacillati</taxon>
        <taxon>Actinomycetota</taxon>
        <taxon>Actinomycetes</taxon>
        <taxon>Pseudonocardiales</taxon>
        <taxon>Pseudonocardiaceae</taxon>
        <taxon>Umezawaea</taxon>
    </lineage>
</organism>
<dbReference type="Proteomes" id="UP000239494">
    <property type="component" value="Unassembled WGS sequence"/>
</dbReference>
<name>A0A2T0T9G5_9PSEU</name>
<dbReference type="SUPFAM" id="SSF55729">
    <property type="entry name" value="Acyl-CoA N-acyltransferases (Nat)"/>
    <property type="match status" value="1"/>
</dbReference>
<feature type="domain" description="N-acetyltransferase" evidence="3">
    <location>
        <begin position="148"/>
        <end position="310"/>
    </location>
</feature>
<dbReference type="EMBL" id="PVTF01000004">
    <property type="protein sequence ID" value="PRY42300.1"/>
    <property type="molecule type" value="Genomic_DNA"/>
</dbReference>
<dbReference type="RefSeq" id="WP_106187725.1">
    <property type="nucleotide sequence ID" value="NZ_PVTF01000004.1"/>
</dbReference>
<gene>
    <name evidence="4" type="ORF">CLV43_104130</name>
</gene>
<dbReference type="OrthoDB" id="149709at2"/>
<evidence type="ECO:0000256" key="2">
    <source>
        <dbReference type="ARBA" id="ARBA00023315"/>
    </source>
</evidence>
<protein>
    <submittedName>
        <fullName evidence="4">Acetyltransferase (GNAT) family protein</fullName>
    </submittedName>
</protein>
<dbReference type="CDD" id="cd04301">
    <property type="entry name" value="NAT_SF"/>
    <property type="match status" value="1"/>
</dbReference>
<keyword evidence="2" id="KW-0012">Acyltransferase</keyword>
<dbReference type="GO" id="GO:0016747">
    <property type="term" value="F:acyltransferase activity, transferring groups other than amino-acyl groups"/>
    <property type="evidence" value="ECO:0007669"/>
    <property type="project" value="InterPro"/>
</dbReference>
<dbReference type="Gene3D" id="3.40.630.30">
    <property type="match status" value="1"/>
</dbReference>
<reference evidence="4 5" key="1">
    <citation type="submission" date="2018-03" db="EMBL/GenBank/DDBJ databases">
        <title>Genomic Encyclopedia of Archaeal and Bacterial Type Strains, Phase II (KMG-II): from individual species to whole genera.</title>
        <authorList>
            <person name="Goeker M."/>
        </authorList>
    </citation>
    <scope>NUCLEOTIDE SEQUENCE [LARGE SCALE GENOMIC DNA]</scope>
    <source>
        <strain evidence="4 5">DSM 44720</strain>
    </source>
</reference>
<dbReference type="Pfam" id="PF00583">
    <property type="entry name" value="Acetyltransf_1"/>
    <property type="match status" value="1"/>
</dbReference>
<sequence length="310" mass="33844">MRVGRGLLDAQSARFASLDPMLPAVPEPPDGDVLTAALPDGTRVAGVVHHQVHEPASMSRLWSATEVWEMTPLLGAAGGRGMDALLRSWRRMMDRVGSVEPDSACVLTWPSRDAEATKALLDHGLVPLSTIAVRRDPGGRDNGPPPTLRIRRATPHDLEAVLQLALAELHYSSLVGSTVARPEAVALKRRTLRDRLASNGPTWLAERDGIAVALAECAIVSSEPGNWTSTRLPHGRWGYVNCLSVLPGARGSGIGQQLMAFAHRELRRLGTVGTYLYYNPPNPLSSVFWPRQGYRPLWTVWEVRPAFALR</sequence>
<proteinExistence type="predicted"/>
<dbReference type="InterPro" id="IPR000182">
    <property type="entry name" value="GNAT_dom"/>
</dbReference>
<evidence type="ECO:0000259" key="3">
    <source>
        <dbReference type="PROSITE" id="PS51186"/>
    </source>
</evidence>
<comment type="caution">
    <text evidence="4">The sequence shown here is derived from an EMBL/GenBank/DDBJ whole genome shotgun (WGS) entry which is preliminary data.</text>
</comment>
<dbReference type="PANTHER" id="PTHR43877:SF2">
    <property type="entry name" value="AMINOALKYLPHOSPHONATE N-ACETYLTRANSFERASE-RELATED"/>
    <property type="match status" value="1"/>
</dbReference>
<dbReference type="PANTHER" id="PTHR43877">
    <property type="entry name" value="AMINOALKYLPHOSPHONATE N-ACETYLTRANSFERASE-RELATED-RELATED"/>
    <property type="match status" value="1"/>
</dbReference>
<accession>A0A2T0T9G5</accession>
<evidence type="ECO:0000256" key="1">
    <source>
        <dbReference type="ARBA" id="ARBA00022679"/>
    </source>
</evidence>
<dbReference type="InterPro" id="IPR050832">
    <property type="entry name" value="Bact_Acetyltransf"/>
</dbReference>